<evidence type="ECO:0000313" key="2">
    <source>
        <dbReference type="EMBL" id="QGZ33941.1"/>
    </source>
</evidence>
<evidence type="ECO:0000313" key="3">
    <source>
        <dbReference type="Proteomes" id="UP000435648"/>
    </source>
</evidence>
<dbReference type="PROSITE" id="PS50943">
    <property type="entry name" value="HTH_CROC1"/>
    <property type="match status" value="1"/>
</dbReference>
<organism evidence="2 3">
    <name type="scientific">Stappia indica</name>
    <dbReference type="NCBI Taxonomy" id="538381"/>
    <lineage>
        <taxon>Bacteria</taxon>
        <taxon>Pseudomonadati</taxon>
        <taxon>Pseudomonadota</taxon>
        <taxon>Alphaproteobacteria</taxon>
        <taxon>Hyphomicrobiales</taxon>
        <taxon>Stappiaceae</taxon>
        <taxon>Stappia</taxon>
    </lineage>
</organism>
<dbReference type="KEGG" id="siw:GH266_05095"/>
<sequence>MTSWHDIERRRLAAGISRAELSRRAGLSESTITKGLKRKISPRNTVRTVCEQVLDEAERENAARAGAEP</sequence>
<dbReference type="OrthoDB" id="2062347at2"/>
<feature type="domain" description="HTH cro/C1-type" evidence="1">
    <location>
        <begin position="7"/>
        <end position="34"/>
    </location>
</feature>
<dbReference type="InterPro" id="IPR010982">
    <property type="entry name" value="Lambda_DNA-bd_dom_sf"/>
</dbReference>
<gene>
    <name evidence="2" type="ORF">GH266_05095</name>
</gene>
<dbReference type="EMBL" id="CP046908">
    <property type="protein sequence ID" value="QGZ33941.1"/>
    <property type="molecule type" value="Genomic_DNA"/>
</dbReference>
<dbReference type="RefSeq" id="WP_158192931.1">
    <property type="nucleotide sequence ID" value="NZ_CP046908.1"/>
</dbReference>
<dbReference type="SUPFAM" id="SSF47413">
    <property type="entry name" value="lambda repressor-like DNA-binding domains"/>
    <property type="match status" value="1"/>
</dbReference>
<dbReference type="GO" id="GO:0003677">
    <property type="term" value="F:DNA binding"/>
    <property type="evidence" value="ECO:0007669"/>
    <property type="project" value="InterPro"/>
</dbReference>
<reference evidence="2 3" key="1">
    <citation type="submission" date="2019-12" db="EMBL/GenBank/DDBJ databases">
        <title>The genome of Stappia indica PHM037.</title>
        <authorList>
            <person name="Kacar D."/>
            <person name="Galan B."/>
            <person name="Canedo L."/>
            <person name="Rodriguez P."/>
            <person name="de la Calle F."/>
            <person name="Garcia J.L."/>
        </authorList>
    </citation>
    <scope>NUCLEOTIDE SEQUENCE [LARGE SCALE GENOMIC DNA]</scope>
    <source>
        <strain evidence="2 3">PHM037</strain>
    </source>
</reference>
<dbReference type="Proteomes" id="UP000435648">
    <property type="component" value="Chromosome"/>
</dbReference>
<protein>
    <recommendedName>
        <fullName evidence="1">HTH cro/C1-type domain-containing protein</fullName>
    </recommendedName>
</protein>
<dbReference type="InterPro" id="IPR001387">
    <property type="entry name" value="Cro/C1-type_HTH"/>
</dbReference>
<dbReference type="Pfam" id="PF13443">
    <property type="entry name" value="HTH_26"/>
    <property type="match status" value="1"/>
</dbReference>
<evidence type="ECO:0000259" key="1">
    <source>
        <dbReference type="PROSITE" id="PS50943"/>
    </source>
</evidence>
<dbReference type="AlphaFoldDB" id="A0A857C4X1"/>
<proteinExistence type="predicted"/>
<accession>A0A857C4X1</accession>
<name>A0A857C4X1_9HYPH</name>